<name>A0A016SH23_9BILA</name>
<dbReference type="OrthoDB" id="5839195at2759"/>
<evidence type="ECO:0000313" key="2">
    <source>
        <dbReference type="Proteomes" id="UP000024635"/>
    </source>
</evidence>
<organism evidence="1 2">
    <name type="scientific">Ancylostoma ceylanicum</name>
    <dbReference type="NCBI Taxonomy" id="53326"/>
    <lineage>
        <taxon>Eukaryota</taxon>
        <taxon>Metazoa</taxon>
        <taxon>Ecdysozoa</taxon>
        <taxon>Nematoda</taxon>
        <taxon>Chromadorea</taxon>
        <taxon>Rhabditida</taxon>
        <taxon>Rhabditina</taxon>
        <taxon>Rhabditomorpha</taxon>
        <taxon>Strongyloidea</taxon>
        <taxon>Ancylostomatidae</taxon>
        <taxon>Ancylostomatinae</taxon>
        <taxon>Ancylostoma</taxon>
    </lineage>
</organism>
<protein>
    <recommendedName>
        <fullName evidence="3">GIY-YIG domain-containing protein</fullName>
    </recommendedName>
</protein>
<dbReference type="EMBL" id="JARK01001560">
    <property type="protein sequence ID" value="EYB89998.1"/>
    <property type="molecule type" value="Genomic_DNA"/>
</dbReference>
<dbReference type="Proteomes" id="UP000024635">
    <property type="component" value="Unassembled WGS sequence"/>
</dbReference>
<sequence length="283" mass="31672">MAHIRGNNWQTKMWTEEKEVSKFESKENTSDLEPLGLAAEFAWCENSKKDAVAQIGGIAINYVGQITEMTTSGIKKVLDNVAKRARSRFPQRRNLSAEDNSKIAFCLPFISDEMSKKVRASLRVADQEDHVRVVEIPPANLKTQLVRNRLYDRLCVTPHCVICPFGKDGDCMVSGVVYLITCQSCGDHYTGETGRPLCIRIKEHLDGMTRPRVTTAPGGHRRHSHGNNSLEVAVAILSLEPEIVARKTLEAVWITAMNPNMNRKEECIAVTNELALYQDLCGF</sequence>
<evidence type="ECO:0008006" key="3">
    <source>
        <dbReference type="Google" id="ProtNLM"/>
    </source>
</evidence>
<reference evidence="2" key="1">
    <citation type="journal article" date="2015" name="Nat. Genet.">
        <title>The genome and transcriptome of the zoonotic hookworm Ancylostoma ceylanicum identify infection-specific gene families.</title>
        <authorList>
            <person name="Schwarz E.M."/>
            <person name="Hu Y."/>
            <person name="Antoshechkin I."/>
            <person name="Miller M.M."/>
            <person name="Sternberg P.W."/>
            <person name="Aroian R.V."/>
        </authorList>
    </citation>
    <scope>NUCLEOTIDE SEQUENCE</scope>
    <source>
        <strain evidence="2">HY135</strain>
    </source>
</reference>
<evidence type="ECO:0000313" key="1">
    <source>
        <dbReference type="EMBL" id="EYB89998.1"/>
    </source>
</evidence>
<dbReference type="AlphaFoldDB" id="A0A016SH23"/>
<accession>A0A016SH23</accession>
<keyword evidence="2" id="KW-1185">Reference proteome</keyword>
<comment type="caution">
    <text evidence="1">The sequence shown here is derived from an EMBL/GenBank/DDBJ whole genome shotgun (WGS) entry which is preliminary data.</text>
</comment>
<proteinExistence type="predicted"/>
<gene>
    <name evidence="1" type="primary">Acey_s0224.g2698</name>
    <name evidence="1" type="ORF">Y032_0224g2698</name>
</gene>